<keyword evidence="3" id="KW-1185">Reference proteome</keyword>
<dbReference type="Proteomes" id="UP000800235">
    <property type="component" value="Unassembled WGS sequence"/>
</dbReference>
<reference evidence="2" key="1">
    <citation type="journal article" date="2020" name="Stud. Mycol.">
        <title>101 Dothideomycetes genomes: a test case for predicting lifestyles and emergence of pathogens.</title>
        <authorList>
            <person name="Haridas S."/>
            <person name="Albert R."/>
            <person name="Binder M."/>
            <person name="Bloem J."/>
            <person name="Labutti K."/>
            <person name="Salamov A."/>
            <person name="Andreopoulos B."/>
            <person name="Baker S."/>
            <person name="Barry K."/>
            <person name="Bills G."/>
            <person name="Bluhm B."/>
            <person name="Cannon C."/>
            <person name="Castanera R."/>
            <person name="Culley D."/>
            <person name="Daum C."/>
            <person name="Ezra D."/>
            <person name="Gonzalez J."/>
            <person name="Henrissat B."/>
            <person name="Kuo A."/>
            <person name="Liang C."/>
            <person name="Lipzen A."/>
            <person name="Lutzoni F."/>
            <person name="Magnuson J."/>
            <person name="Mondo S."/>
            <person name="Nolan M."/>
            <person name="Ohm R."/>
            <person name="Pangilinan J."/>
            <person name="Park H.-J."/>
            <person name="Ramirez L."/>
            <person name="Alfaro M."/>
            <person name="Sun H."/>
            <person name="Tritt A."/>
            <person name="Yoshinaga Y."/>
            <person name="Zwiers L.-H."/>
            <person name="Turgeon B."/>
            <person name="Goodwin S."/>
            <person name="Spatafora J."/>
            <person name="Crous P."/>
            <person name="Grigoriev I."/>
        </authorList>
    </citation>
    <scope>NUCLEOTIDE SEQUENCE</scope>
    <source>
        <strain evidence="2">CBS 130266</strain>
    </source>
</reference>
<dbReference type="EMBL" id="MU007029">
    <property type="protein sequence ID" value="KAF2431902.1"/>
    <property type="molecule type" value="Genomic_DNA"/>
</dbReference>
<dbReference type="AlphaFoldDB" id="A0A9P4U0H6"/>
<feature type="compositionally biased region" description="Basic and acidic residues" evidence="1">
    <location>
        <begin position="8"/>
        <end position="29"/>
    </location>
</feature>
<name>A0A9P4U0H6_9PEZI</name>
<organism evidence="2 3">
    <name type="scientific">Tothia fuscella</name>
    <dbReference type="NCBI Taxonomy" id="1048955"/>
    <lineage>
        <taxon>Eukaryota</taxon>
        <taxon>Fungi</taxon>
        <taxon>Dikarya</taxon>
        <taxon>Ascomycota</taxon>
        <taxon>Pezizomycotina</taxon>
        <taxon>Dothideomycetes</taxon>
        <taxon>Pleosporomycetidae</taxon>
        <taxon>Venturiales</taxon>
        <taxon>Cylindrosympodiaceae</taxon>
        <taxon>Tothia</taxon>
    </lineage>
</organism>
<evidence type="ECO:0000256" key="1">
    <source>
        <dbReference type="SAM" id="MobiDB-lite"/>
    </source>
</evidence>
<evidence type="ECO:0000313" key="3">
    <source>
        <dbReference type="Proteomes" id="UP000800235"/>
    </source>
</evidence>
<comment type="caution">
    <text evidence="2">The sequence shown here is derived from an EMBL/GenBank/DDBJ whole genome shotgun (WGS) entry which is preliminary data.</text>
</comment>
<protein>
    <submittedName>
        <fullName evidence="2">Uncharacterized protein</fullName>
    </submittedName>
</protein>
<sequence>MKTPEPASLREGRAEESTRAETVETAKIESPVKPEDFEITANRTTIIIISLQGCHPGWTTAISSTRGGASIILGYAETDCVSLALWLSRAVGGSDLIFLAVS</sequence>
<accession>A0A9P4U0H6</accession>
<feature type="region of interest" description="Disordered" evidence="1">
    <location>
        <begin position="1"/>
        <end position="29"/>
    </location>
</feature>
<gene>
    <name evidence="2" type="ORF">EJ08DRAFT_168628</name>
</gene>
<evidence type="ECO:0000313" key="2">
    <source>
        <dbReference type="EMBL" id="KAF2431902.1"/>
    </source>
</evidence>
<proteinExistence type="predicted"/>